<gene>
    <name evidence="1" type="ORF">RPERSI_LOCUS31494</name>
</gene>
<accession>A0ACA9SI31</accession>
<proteinExistence type="predicted"/>
<name>A0ACA9SI31_9GLOM</name>
<comment type="caution">
    <text evidence="1">The sequence shown here is derived from an EMBL/GenBank/DDBJ whole genome shotgun (WGS) entry which is preliminary data.</text>
</comment>
<dbReference type="Proteomes" id="UP000789920">
    <property type="component" value="Unassembled WGS sequence"/>
</dbReference>
<organism evidence="1 2">
    <name type="scientific">Racocetra persica</name>
    <dbReference type="NCBI Taxonomy" id="160502"/>
    <lineage>
        <taxon>Eukaryota</taxon>
        <taxon>Fungi</taxon>
        <taxon>Fungi incertae sedis</taxon>
        <taxon>Mucoromycota</taxon>
        <taxon>Glomeromycotina</taxon>
        <taxon>Glomeromycetes</taxon>
        <taxon>Diversisporales</taxon>
        <taxon>Gigasporaceae</taxon>
        <taxon>Racocetra</taxon>
    </lineage>
</organism>
<evidence type="ECO:0000313" key="2">
    <source>
        <dbReference type="Proteomes" id="UP000789920"/>
    </source>
</evidence>
<feature type="non-terminal residue" evidence="1">
    <location>
        <position position="111"/>
    </location>
</feature>
<keyword evidence="2" id="KW-1185">Reference proteome</keyword>
<feature type="non-terminal residue" evidence="1">
    <location>
        <position position="1"/>
    </location>
</feature>
<dbReference type="EMBL" id="CAJVQC010127202">
    <property type="protein sequence ID" value="CAG8840599.1"/>
    <property type="molecule type" value="Genomic_DNA"/>
</dbReference>
<sequence>SMSDNSESDQKNKKRTYEEFHDDIVQYPTRDNKKFKYFDNLKPTTPSYEYCGTATVRDIECDIDYYDLKNLEFVQSGGFGTVYKGLWKEQHIAAKFVNHGSPTELKDFGRE</sequence>
<reference evidence="1" key="1">
    <citation type="submission" date="2021-06" db="EMBL/GenBank/DDBJ databases">
        <authorList>
            <person name="Kallberg Y."/>
            <person name="Tangrot J."/>
            <person name="Rosling A."/>
        </authorList>
    </citation>
    <scope>NUCLEOTIDE SEQUENCE</scope>
    <source>
        <strain evidence="1">MA461A</strain>
    </source>
</reference>
<protein>
    <submittedName>
        <fullName evidence="1">26704_t:CDS:1</fullName>
    </submittedName>
</protein>
<evidence type="ECO:0000313" key="1">
    <source>
        <dbReference type="EMBL" id="CAG8840599.1"/>
    </source>
</evidence>